<dbReference type="NCBIfam" id="NF003440">
    <property type="entry name" value="PRK04972.1"/>
    <property type="match status" value="1"/>
</dbReference>
<dbReference type="Proteomes" id="UP000196573">
    <property type="component" value="Unassembled WGS sequence"/>
</dbReference>
<feature type="transmembrane region" description="Helical" evidence="8">
    <location>
        <begin position="454"/>
        <end position="472"/>
    </location>
</feature>
<dbReference type="SUPFAM" id="SSF116726">
    <property type="entry name" value="TrkA C-terminal domain-like"/>
    <property type="match status" value="2"/>
</dbReference>
<feature type="transmembrane region" description="Helical" evidence="8">
    <location>
        <begin position="168"/>
        <end position="188"/>
    </location>
</feature>
<evidence type="ECO:0000256" key="5">
    <source>
        <dbReference type="ARBA" id="ARBA00022692"/>
    </source>
</evidence>
<evidence type="ECO:0000256" key="3">
    <source>
        <dbReference type="ARBA" id="ARBA00022448"/>
    </source>
</evidence>
<dbReference type="PROSITE" id="PS51202">
    <property type="entry name" value="RCK_C"/>
    <property type="match status" value="2"/>
</dbReference>
<keyword evidence="4" id="KW-1003">Cell membrane</keyword>
<feature type="transmembrane region" description="Helical" evidence="8">
    <location>
        <begin position="21"/>
        <end position="38"/>
    </location>
</feature>
<dbReference type="GO" id="GO:0008324">
    <property type="term" value="F:monoatomic cation transmembrane transporter activity"/>
    <property type="evidence" value="ECO:0007669"/>
    <property type="project" value="InterPro"/>
</dbReference>
<dbReference type="PANTHER" id="PTHR30445:SF10">
    <property type="entry name" value="TRANSPORT PROTEIN YBJL-RELATED"/>
    <property type="match status" value="1"/>
</dbReference>
<dbReference type="InterPro" id="IPR036721">
    <property type="entry name" value="RCK_C_sf"/>
</dbReference>
<evidence type="ECO:0000256" key="1">
    <source>
        <dbReference type="ARBA" id="ARBA00004651"/>
    </source>
</evidence>
<dbReference type="Gene3D" id="3.30.70.1450">
    <property type="entry name" value="Regulator of K+ conductance, C-terminal domain"/>
    <property type="match status" value="1"/>
</dbReference>
<organism evidence="10 11">
    <name type="scientific">Parendozoicomonas haliclonae</name>
    <dbReference type="NCBI Taxonomy" id="1960125"/>
    <lineage>
        <taxon>Bacteria</taxon>
        <taxon>Pseudomonadati</taxon>
        <taxon>Pseudomonadota</taxon>
        <taxon>Gammaproteobacteria</taxon>
        <taxon>Oceanospirillales</taxon>
        <taxon>Endozoicomonadaceae</taxon>
        <taxon>Parendozoicomonas</taxon>
    </lineage>
</organism>
<dbReference type="InterPro" id="IPR006037">
    <property type="entry name" value="RCK_C"/>
</dbReference>
<dbReference type="NCBIfam" id="TIGR01625">
    <property type="entry name" value="YidE_YbjL_dupl"/>
    <property type="match status" value="2"/>
</dbReference>
<keyword evidence="6 8" id="KW-1133">Transmembrane helix</keyword>
<feature type="domain" description="RCK C-terminal" evidence="9">
    <location>
        <begin position="297"/>
        <end position="381"/>
    </location>
</feature>
<dbReference type="Pfam" id="PF02080">
    <property type="entry name" value="TrkA_C"/>
    <property type="match status" value="2"/>
</dbReference>
<evidence type="ECO:0000256" key="2">
    <source>
        <dbReference type="ARBA" id="ARBA00009854"/>
    </source>
</evidence>
<feature type="transmembrane region" description="Helical" evidence="8">
    <location>
        <begin position="546"/>
        <end position="563"/>
    </location>
</feature>
<evidence type="ECO:0000256" key="4">
    <source>
        <dbReference type="ARBA" id="ARBA00022475"/>
    </source>
</evidence>
<feature type="domain" description="RCK C-terminal" evidence="9">
    <location>
        <begin position="207"/>
        <end position="295"/>
    </location>
</feature>
<accession>A0A1X7AEV3</accession>
<dbReference type="GO" id="GO:0005886">
    <property type="term" value="C:plasma membrane"/>
    <property type="evidence" value="ECO:0007669"/>
    <property type="project" value="UniProtKB-SubCell"/>
</dbReference>
<dbReference type="EMBL" id="FWPT01000001">
    <property type="protein sequence ID" value="SMA35159.1"/>
    <property type="molecule type" value="Genomic_DNA"/>
</dbReference>
<feature type="transmembrane region" description="Helical" evidence="8">
    <location>
        <begin position="478"/>
        <end position="500"/>
    </location>
</feature>
<dbReference type="Pfam" id="PF06826">
    <property type="entry name" value="Asp-Al_Ex"/>
    <property type="match status" value="2"/>
</dbReference>
<dbReference type="InterPro" id="IPR006512">
    <property type="entry name" value="YidE_YbjL"/>
</dbReference>
<feature type="transmembrane region" description="Helical" evidence="8">
    <location>
        <begin position="413"/>
        <end position="433"/>
    </location>
</feature>
<dbReference type="AlphaFoldDB" id="A0A1X7AEV3"/>
<comment type="subcellular location">
    <subcellularLocation>
        <location evidence="1">Cell membrane</location>
        <topology evidence="1">Multi-pass membrane protein</topology>
    </subcellularLocation>
</comment>
<evidence type="ECO:0000256" key="7">
    <source>
        <dbReference type="ARBA" id="ARBA00023136"/>
    </source>
</evidence>
<feature type="transmembrane region" description="Helical" evidence="8">
    <location>
        <begin position="70"/>
        <end position="91"/>
    </location>
</feature>
<feature type="transmembrane region" description="Helical" evidence="8">
    <location>
        <begin position="387"/>
        <end position="407"/>
    </location>
</feature>
<evidence type="ECO:0000313" key="10">
    <source>
        <dbReference type="EMBL" id="SMA35159.1"/>
    </source>
</evidence>
<feature type="transmembrane region" description="Helical" evidence="8">
    <location>
        <begin position="97"/>
        <end position="116"/>
    </location>
</feature>
<proteinExistence type="inferred from homology"/>
<keyword evidence="5 8" id="KW-0812">Transmembrane</keyword>
<dbReference type="GO" id="GO:0006813">
    <property type="term" value="P:potassium ion transport"/>
    <property type="evidence" value="ECO:0007669"/>
    <property type="project" value="InterPro"/>
</dbReference>
<name>A0A1X7AEV3_9GAMM</name>
<reference evidence="10 11" key="1">
    <citation type="submission" date="2017-03" db="EMBL/GenBank/DDBJ databases">
        <authorList>
            <person name="Afonso C.L."/>
            <person name="Miller P.J."/>
            <person name="Scott M.A."/>
            <person name="Spackman E."/>
            <person name="Goraichik I."/>
            <person name="Dimitrov K.M."/>
            <person name="Suarez D.L."/>
            <person name="Swayne D.E."/>
        </authorList>
    </citation>
    <scope>NUCLEOTIDE SEQUENCE [LARGE SCALE GENOMIC DNA]</scope>
    <source>
        <strain evidence="10">SB41UT1</strain>
    </source>
</reference>
<keyword evidence="3" id="KW-0813">Transport</keyword>
<evidence type="ECO:0000313" key="11">
    <source>
        <dbReference type="Proteomes" id="UP000196573"/>
    </source>
</evidence>
<keyword evidence="11" id="KW-1185">Reference proteome</keyword>
<evidence type="ECO:0000259" key="9">
    <source>
        <dbReference type="PROSITE" id="PS51202"/>
    </source>
</evidence>
<protein>
    <submittedName>
        <fullName evidence="10">Aspartate/alanine antiporter</fullName>
    </submittedName>
</protein>
<dbReference type="PANTHER" id="PTHR30445">
    <property type="entry name" value="K(+)_H(+) ANTIPORTER SUBUNIT KHTT"/>
    <property type="match status" value="1"/>
</dbReference>
<keyword evidence="7 8" id="KW-0472">Membrane</keyword>
<comment type="similarity">
    <text evidence="2">Belongs to the AAE transporter (TC 2.A.81) family.</text>
</comment>
<dbReference type="InterPro" id="IPR050144">
    <property type="entry name" value="AAE_transporter"/>
</dbReference>
<sequence length="564" mass="61106">MPRPAAVTINLLSLLKQSPEMLIFLILGIGLLIGKLSIGSFKPGATIGVLITALFFGEMGFTLPGGIESIGFMLFIFCVGIEAGPHFFSAFLRDGKYYVALSLFLTACAVLLSVLLSRIFGFDKGLTAGLLAGSLTSTPALVGAQEALRNLFAGDSAQLSTMQDNLGVGYALTYLFGLIGLMVVVRYLPSIARVDLVDEAKTIARERGIDDSENQKVYLPITRAYRVSKELVEAFEEQNLREIGIYRRTGCYIGKIRRRGILAVPTGDAVLQEGDEIALIGYPDSHAMLDPLFREGSEVFDRDLLDLQLVTEDIVLKNDHYVGKHLTELNLTEKGIFLNRITRSQIEMPVDRDIILNKGDVLRVSGEKRRVSDEANRFGFISIHSKVTDLVAFSAFLILGLFIGKIAFQINTFQYLIGNATGLLISGIMMGYVRAMHPTIGHIPDAALRLLKDMGLQVFMVGIGLKAGQGIFSHLSAIGPVMIFSGLLVGTVPVVLSYVFGRFVLKMNPALLLGAITGARTCAPAMETVNDLSNSNIPSLGYVGTYALANVLFTFAGSIIVGVF</sequence>
<evidence type="ECO:0000256" key="8">
    <source>
        <dbReference type="SAM" id="Phobius"/>
    </source>
</evidence>
<evidence type="ECO:0000256" key="6">
    <source>
        <dbReference type="ARBA" id="ARBA00022989"/>
    </source>
</evidence>
<gene>
    <name evidence="10" type="primary">aspT</name>
    <name evidence="10" type="ORF">EHSB41UT_00499</name>
</gene>